<evidence type="ECO:0000256" key="1">
    <source>
        <dbReference type="SAM" id="Phobius"/>
    </source>
</evidence>
<dbReference type="EMBL" id="CP005080">
    <property type="protein sequence ID" value="AGK78182.1"/>
    <property type="molecule type" value="Genomic_DNA"/>
</dbReference>
<protein>
    <submittedName>
        <fullName evidence="2">Uncharacterized protein</fullName>
    </submittedName>
</protein>
<sequence length="242" mass="26886">MTGVRWGMSSCPTARFHTTYDNKNDENRAGLGHVLGGVTTEHVRRRVLNTAVALCLTTALAHVGLVFLHVAPSNVVSQRFNSQVDAWIYPFFEQNWRLFAPDPDSVNREISARTAHTAPDGSIEVSDWVDLTAVDASAIRHNPLPSHTAQNMLRRSWTSYVELHGGDDLSRSDRAVMMQQYLRNIAADRMAERDGKPFENIQLRVVTLPVPAQGSADGDRRAAAAKNSDTRLLPWWKVASDA</sequence>
<keyword evidence="1" id="KW-0472">Membrane</keyword>
<dbReference type="HOGENOM" id="CLU_056543_1_0_11"/>
<keyword evidence="1" id="KW-1133">Transmembrane helix</keyword>
<dbReference type="Proteomes" id="UP000013304">
    <property type="component" value="Chromosome"/>
</dbReference>
<dbReference type="InterPro" id="IPR043857">
    <property type="entry name" value="DUF5819"/>
</dbReference>
<dbReference type="KEGG" id="sfi:SFUL_3248"/>
<accession>N0CYW5</accession>
<dbReference type="RefSeq" id="WP_015609537.1">
    <property type="nucleotide sequence ID" value="NC_021177.1"/>
</dbReference>
<evidence type="ECO:0000313" key="2">
    <source>
        <dbReference type="EMBL" id="AGK78182.1"/>
    </source>
</evidence>
<feature type="transmembrane region" description="Helical" evidence="1">
    <location>
        <begin position="51"/>
        <end position="71"/>
    </location>
</feature>
<organism evidence="2 3">
    <name type="scientific">Streptomyces microflavus DSM 40593</name>
    <dbReference type="NCBI Taxonomy" id="1303692"/>
    <lineage>
        <taxon>Bacteria</taxon>
        <taxon>Bacillati</taxon>
        <taxon>Actinomycetota</taxon>
        <taxon>Actinomycetes</taxon>
        <taxon>Kitasatosporales</taxon>
        <taxon>Streptomycetaceae</taxon>
        <taxon>Streptomyces</taxon>
    </lineage>
</organism>
<dbReference type="eggNOG" id="ENOG5032WWB">
    <property type="taxonomic scope" value="Bacteria"/>
</dbReference>
<keyword evidence="1" id="KW-0812">Transmembrane</keyword>
<name>N0CYW5_STRMI</name>
<reference evidence="2 3" key="1">
    <citation type="submission" date="2013-04" db="EMBL/GenBank/DDBJ databases">
        <title>Complete genome sequence of Streptomyces fulvissimus.</title>
        <authorList>
            <person name="Myronovskyi M."/>
            <person name="Tokovenko B."/>
            <person name="Manderscheid N."/>
            <person name="Petzke L."/>
            <person name="Luzhetskyy A."/>
        </authorList>
    </citation>
    <scope>NUCLEOTIDE SEQUENCE [LARGE SCALE GENOMIC DNA]</scope>
    <source>
        <strain evidence="2 3">DSM 40593</strain>
    </source>
</reference>
<dbReference type="AlphaFoldDB" id="N0CYW5"/>
<gene>
    <name evidence="2" type="ORF">SFUL_3248</name>
</gene>
<evidence type="ECO:0000313" key="3">
    <source>
        <dbReference type="Proteomes" id="UP000013304"/>
    </source>
</evidence>
<proteinExistence type="predicted"/>
<dbReference type="PATRIC" id="fig|1303692.3.peg.3270"/>
<dbReference type="Pfam" id="PF19136">
    <property type="entry name" value="DUF5819"/>
    <property type="match status" value="1"/>
</dbReference>